<feature type="binding site" evidence="9">
    <location>
        <position position="269"/>
    </location>
    <ligand>
        <name>K(+)</name>
        <dbReference type="ChEBI" id="CHEBI:29103"/>
    </ligand>
</feature>
<comment type="pathway">
    <text evidence="9">Carbohydrate metabolism; D-ribose degradation; D-ribose 5-phosphate from beta-D-ribopyranose: step 2/2.</text>
</comment>
<keyword evidence="7 9" id="KW-0630">Potassium</keyword>
<comment type="caution">
    <text evidence="11">The sequence shown here is derived from an EMBL/GenBank/DDBJ whole genome shotgun (WGS) entry which is preliminary data.</text>
</comment>
<keyword evidence="1 9" id="KW-0808">Transferase</keyword>
<feature type="domain" description="Carbohydrate kinase PfkB" evidence="10">
    <location>
        <begin position="22"/>
        <end position="314"/>
    </location>
</feature>
<keyword evidence="2 9" id="KW-0479">Metal-binding</keyword>
<sequence>MDTNISRTSARDAQSPVFEFPDIVVVGSINADLVTRVPKHPEPGETVIATGSLYAGGGKGANQAVAASLLGARVSFVGAVGRDARADVALVGLREAGVDISRVTVVEGETGLAVVAVDATGENEIIVIPGANARVTPADVAAAKERVEYTPIVLTQGELSVEVIDQVARLTEGRFVFNAAPALDVSEETLAKADPLVVNEREARVLASRLLGSDMSHKSAHALTGYLAPDYVRSVVITEGARGCTFKVGDEDPSTLGQDYRVIEENVVDTTGAGDMFVAALCVALGRSSEMGEACDFANSAAAQTVVHAGAQSSYFLAKRVNEASGTSTGREAEHPA</sequence>
<feature type="active site" description="Proton acceptor" evidence="9">
    <location>
        <position position="275"/>
    </location>
</feature>
<keyword evidence="12" id="KW-1185">Reference proteome</keyword>
<dbReference type="PANTHER" id="PTHR10584">
    <property type="entry name" value="SUGAR KINASE"/>
    <property type="match status" value="1"/>
</dbReference>
<dbReference type="EMBL" id="BAABAZ010000003">
    <property type="protein sequence ID" value="GAA4282680.1"/>
    <property type="molecule type" value="Genomic_DNA"/>
</dbReference>
<dbReference type="RefSeq" id="WP_236865167.1">
    <property type="nucleotide sequence ID" value="NZ_BAABAZ010000003.1"/>
</dbReference>
<comment type="subcellular location">
    <subcellularLocation>
        <location evidence="9">Cytoplasm</location>
    </subcellularLocation>
</comment>
<dbReference type="SUPFAM" id="SSF53613">
    <property type="entry name" value="Ribokinase-like"/>
    <property type="match status" value="1"/>
</dbReference>
<keyword evidence="4 9" id="KW-0418">Kinase</keyword>
<evidence type="ECO:0000256" key="3">
    <source>
        <dbReference type="ARBA" id="ARBA00022741"/>
    </source>
</evidence>
<evidence type="ECO:0000256" key="4">
    <source>
        <dbReference type="ARBA" id="ARBA00022777"/>
    </source>
</evidence>
<keyword evidence="9" id="KW-0963">Cytoplasm</keyword>
<comment type="activity regulation">
    <text evidence="9">Activated by a monovalent cation that binds near, but not in, the active site. The most likely occupant of the site in vivo is potassium. Ion binding induces a conformational change that may alter substrate affinity.</text>
</comment>
<dbReference type="InterPro" id="IPR002139">
    <property type="entry name" value="Ribo/fructo_kinase"/>
</dbReference>
<feature type="binding site" evidence="9">
    <location>
        <position position="299"/>
    </location>
    <ligand>
        <name>ATP</name>
        <dbReference type="ChEBI" id="CHEBI:30616"/>
    </ligand>
</feature>
<evidence type="ECO:0000313" key="11">
    <source>
        <dbReference type="EMBL" id="GAA4282680.1"/>
    </source>
</evidence>
<evidence type="ECO:0000313" key="12">
    <source>
        <dbReference type="Proteomes" id="UP001501586"/>
    </source>
</evidence>
<evidence type="ECO:0000256" key="9">
    <source>
        <dbReference type="HAMAP-Rule" id="MF_01987"/>
    </source>
</evidence>
<comment type="function">
    <text evidence="9">Catalyzes the phosphorylation of ribose at O-5 in a reaction requiring ATP and magnesium. The resulting D-ribose-5-phosphate can then be used either for sythesis of nucleotides, histidine, and tryptophan, or as a component of the pentose phosphate pathway.</text>
</comment>
<evidence type="ECO:0000256" key="2">
    <source>
        <dbReference type="ARBA" id="ARBA00022723"/>
    </source>
</evidence>
<comment type="subunit">
    <text evidence="9">Homodimer.</text>
</comment>
<feature type="binding site" evidence="9">
    <location>
        <begin position="274"/>
        <end position="275"/>
    </location>
    <ligand>
        <name>ATP</name>
        <dbReference type="ChEBI" id="CHEBI:30616"/>
    </ligand>
</feature>
<keyword evidence="6 9" id="KW-0460">Magnesium</keyword>
<feature type="binding site" evidence="9">
    <location>
        <position position="310"/>
    </location>
    <ligand>
        <name>K(+)</name>
        <dbReference type="ChEBI" id="CHEBI:29103"/>
    </ligand>
</feature>
<comment type="catalytic activity">
    <reaction evidence="9">
        <text>D-ribose + ATP = D-ribose 5-phosphate + ADP + H(+)</text>
        <dbReference type="Rhea" id="RHEA:13697"/>
        <dbReference type="ChEBI" id="CHEBI:15378"/>
        <dbReference type="ChEBI" id="CHEBI:30616"/>
        <dbReference type="ChEBI" id="CHEBI:47013"/>
        <dbReference type="ChEBI" id="CHEBI:78346"/>
        <dbReference type="ChEBI" id="CHEBI:456216"/>
        <dbReference type="EC" id="2.7.1.15"/>
    </reaction>
</comment>
<keyword evidence="8 9" id="KW-0119">Carbohydrate metabolism</keyword>
<keyword evidence="5 9" id="KW-0067">ATP-binding</keyword>
<feature type="binding site" evidence="9">
    <location>
        <begin position="58"/>
        <end position="62"/>
    </location>
    <ligand>
        <name>substrate</name>
    </ligand>
</feature>
<feature type="binding site" evidence="9">
    <location>
        <position position="314"/>
    </location>
    <ligand>
        <name>K(+)</name>
        <dbReference type="ChEBI" id="CHEBI:29103"/>
    </ligand>
</feature>
<protein>
    <recommendedName>
        <fullName evidence="9">Ribokinase</fullName>
        <shortName evidence="9">RK</shortName>
        <ecNumber evidence="9">2.7.1.15</ecNumber>
    </recommendedName>
</protein>
<evidence type="ECO:0000256" key="5">
    <source>
        <dbReference type="ARBA" id="ARBA00022840"/>
    </source>
</evidence>
<feature type="binding site" evidence="9">
    <location>
        <position position="199"/>
    </location>
    <ligand>
        <name>ATP</name>
        <dbReference type="ChEBI" id="CHEBI:30616"/>
    </ligand>
</feature>
<evidence type="ECO:0000259" key="10">
    <source>
        <dbReference type="Pfam" id="PF00294"/>
    </source>
</evidence>
<dbReference type="Gene3D" id="3.40.1190.20">
    <property type="match status" value="1"/>
</dbReference>
<dbReference type="Proteomes" id="UP001501586">
    <property type="component" value="Unassembled WGS sequence"/>
</dbReference>
<comment type="caution">
    <text evidence="9">Lacks conserved residue(s) required for the propagation of feature annotation.</text>
</comment>
<feature type="binding site" evidence="9">
    <location>
        <position position="308"/>
    </location>
    <ligand>
        <name>K(+)</name>
        <dbReference type="ChEBI" id="CHEBI:29103"/>
    </ligand>
</feature>
<proteinExistence type="inferred from homology"/>
<dbReference type="EC" id="2.7.1.15" evidence="9"/>
<name>A0ABP8EFP4_9MICO</name>
<dbReference type="InterPro" id="IPR029056">
    <property type="entry name" value="Ribokinase-like"/>
</dbReference>
<organism evidence="11 12">
    <name type="scientific">Brevibacterium daeguense</name>
    <dbReference type="NCBI Taxonomy" id="909936"/>
    <lineage>
        <taxon>Bacteria</taxon>
        <taxon>Bacillati</taxon>
        <taxon>Actinomycetota</taxon>
        <taxon>Actinomycetes</taxon>
        <taxon>Micrococcales</taxon>
        <taxon>Brevibacteriaceae</taxon>
        <taxon>Brevibacterium</taxon>
    </lineage>
</organism>
<feature type="binding site" evidence="9">
    <location>
        <position position="158"/>
    </location>
    <ligand>
        <name>substrate</name>
    </ligand>
</feature>
<evidence type="ECO:0000256" key="6">
    <source>
        <dbReference type="ARBA" id="ARBA00022842"/>
    </source>
</evidence>
<evidence type="ECO:0000256" key="1">
    <source>
        <dbReference type="ARBA" id="ARBA00022679"/>
    </source>
</evidence>
<dbReference type="PRINTS" id="PR00990">
    <property type="entry name" value="RIBOKINASE"/>
</dbReference>
<feature type="binding site" evidence="9">
    <location>
        <position position="271"/>
    </location>
    <ligand>
        <name>K(+)</name>
        <dbReference type="ChEBI" id="CHEBI:29103"/>
    </ligand>
</feature>
<dbReference type="InterPro" id="IPR011877">
    <property type="entry name" value="Ribokinase"/>
</dbReference>
<dbReference type="Pfam" id="PF00294">
    <property type="entry name" value="PfkB"/>
    <property type="match status" value="1"/>
</dbReference>
<gene>
    <name evidence="9" type="primary">rbsK</name>
    <name evidence="11" type="ORF">GCM10022261_02110</name>
</gene>
<dbReference type="CDD" id="cd01174">
    <property type="entry name" value="ribokinase"/>
    <property type="match status" value="1"/>
</dbReference>
<reference evidence="12" key="1">
    <citation type="journal article" date="2019" name="Int. J. Syst. Evol. Microbiol.">
        <title>The Global Catalogue of Microorganisms (GCM) 10K type strain sequencing project: providing services to taxonomists for standard genome sequencing and annotation.</title>
        <authorList>
            <consortium name="The Broad Institute Genomics Platform"/>
            <consortium name="The Broad Institute Genome Sequencing Center for Infectious Disease"/>
            <person name="Wu L."/>
            <person name="Ma J."/>
        </authorList>
    </citation>
    <scope>NUCLEOTIDE SEQUENCE [LARGE SCALE GENOMIC DNA]</scope>
    <source>
        <strain evidence="12">JCM 17458</strain>
    </source>
</reference>
<feature type="binding site" evidence="9">
    <location>
        <begin position="30"/>
        <end position="32"/>
    </location>
    <ligand>
        <name>substrate</name>
    </ligand>
</feature>
<comment type="cofactor">
    <cofactor evidence="9">
        <name>Mg(2+)</name>
        <dbReference type="ChEBI" id="CHEBI:18420"/>
    </cofactor>
    <text evidence="9">Requires a divalent cation, most likely magnesium in vivo, as an electrophilic catalyst to aid phosphoryl group transfer. It is the chelate of the metal and the nucleotide that is the actual substrate.</text>
</comment>
<accession>A0ABP8EFP4</accession>
<comment type="similarity">
    <text evidence="9">Belongs to the carbohydrate kinase PfkB family. Ribokinase subfamily.</text>
</comment>
<dbReference type="PANTHER" id="PTHR10584:SF166">
    <property type="entry name" value="RIBOKINASE"/>
    <property type="match status" value="1"/>
</dbReference>
<evidence type="ECO:0000256" key="8">
    <source>
        <dbReference type="ARBA" id="ARBA00023277"/>
    </source>
</evidence>
<feature type="binding site" evidence="9">
    <location>
        <position position="305"/>
    </location>
    <ligand>
        <name>K(+)</name>
        <dbReference type="ChEBI" id="CHEBI:29103"/>
    </ligand>
</feature>
<evidence type="ECO:0000256" key="7">
    <source>
        <dbReference type="ARBA" id="ARBA00022958"/>
    </source>
</evidence>
<feature type="binding site" evidence="9">
    <location>
        <begin position="238"/>
        <end position="243"/>
    </location>
    <ligand>
        <name>ATP</name>
        <dbReference type="ChEBI" id="CHEBI:30616"/>
    </ligand>
</feature>
<dbReference type="InterPro" id="IPR011611">
    <property type="entry name" value="PfkB_dom"/>
</dbReference>
<dbReference type="HAMAP" id="MF_01987">
    <property type="entry name" value="Ribokinase"/>
    <property type="match status" value="1"/>
</dbReference>
<keyword evidence="3 9" id="KW-0547">Nucleotide-binding</keyword>
<feature type="binding site" evidence="9">
    <location>
        <position position="275"/>
    </location>
    <ligand>
        <name>substrate</name>
    </ligand>
</feature>